<proteinExistence type="predicted"/>
<dbReference type="Proteomes" id="UP000011668">
    <property type="component" value="Unassembled WGS sequence"/>
</dbReference>
<keyword evidence="2" id="KW-1185">Reference proteome</keyword>
<dbReference type="EMBL" id="AFRT01003261">
    <property type="protein sequence ID" value="ELU36563.1"/>
    <property type="molecule type" value="Genomic_DNA"/>
</dbReference>
<evidence type="ECO:0000313" key="2">
    <source>
        <dbReference type="Proteomes" id="UP000011668"/>
    </source>
</evidence>
<sequence>MSMFGSIIDGFEGWRPRIGMMELRGDRMKLSSEYWVRRFKVVERRPKHEGLIPNNASPMF</sequence>
<organism evidence="1 2">
    <name type="scientific">Thanatephorus cucumeris (strain AG1-IA)</name>
    <name type="common">Rice sheath blight fungus</name>
    <name type="synonym">Rhizoctonia solani</name>
    <dbReference type="NCBI Taxonomy" id="983506"/>
    <lineage>
        <taxon>Eukaryota</taxon>
        <taxon>Fungi</taxon>
        <taxon>Dikarya</taxon>
        <taxon>Basidiomycota</taxon>
        <taxon>Agaricomycotina</taxon>
        <taxon>Agaricomycetes</taxon>
        <taxon>Cantharellales</taxon>
        <taxon>Ceratobasidiaceae</taxon>
        <taxon>Rhizoctonia</taxon>
        <taxon>Rhizoctonia solani AG-1</taxon>
    </lineage>
</organism>
<accession>L8WID3</accession>
<name>L8WID3_THACA</name>
<dbReference type="AlphaFoldDB" id="L8WID3"/>
<evidence type="ECO:0000313" key="1">
    <source>
        <dbReference type="EMBL" id="ELU36563.1"/>
    </source>
</evidence>
<comment type="caution">
    <text evidence="1">The sequence shown here is derived from an EMBL/GenBank/DDBJ whole genome shotgun (WGS) entry which is preliminary data.</text>
</comment>
<dbReference type="HOGENOM" id="CLU_2943433_0_0_1"/>
<gene>
    <name evidence="1" type="ORF">AG1IA_09404</name>
</gene>
<protein>
    <submittedName>
        <fullName evidence="1">Uncharacterized protein</fullName>
    </submittedName>
</protein>
<reference evidence="1 2" key="1">
    <citation type="journal article" date="2013" name="Nat. Commun.">
        <title>The evolution and pathogenic mechanisms of the rice sheath blight pathogen.</title>
        <authorList>
            <person name="Zheng A."/>
            <person name="Lin R."/>
            <person name="Xu L."/>
            <person name="Qin P."/>
            <person name="Tang C."/>
            <person name="Ai P."/>
            <person name="Zhang D."/>
            <person name="Liu Y."/>
            <person name="Sun Z."/>
            <person name="Feng H."/>
            <person name="Wang Y."/>
            <person name="Chen Y."/>
            <person name="Liang X."/>
            <person name="Fu R."/>
            <person name="Li Q."/>
            <person name="Zhang J."/>
            <person name="Yu X."/>
            <person name="Xie Z."/>
            <person name="Ding L."/>
            <person name="Guan P."/>
            <person name="Tang J."/>
            <person name="Liang Y."/>
            <person name="Wang S."/>
            <person name="Deng Q."/>
            <person name="Li S."/>
            <person name="Zhu J."/>
            <person name="Wang L."/>
            <person name="Liu H."/>
            <person name="Li P."/>
        </authorList>
    </citation>
    <scope>NUCLEOTIDE SEQUENCE [LARGE SCALE GENOMIC DNA]</scope>
    <source>
        <strain evidence="2">AG-1 IA</strain>
    </source>
</reference>